<keyword evidence="9" id="KW-1185">Reference proteome</keyword>
<dbReference type="GO" id="GO:0016020">
    <property type="term" value="C:membrane"/>
    <property type="evidence" value="ECO:0007669"/>
    <property type="project" value="TreeGrafter"/>
</dbReference>
<proteinExistence type="inferred from homology"/>
<evidence type="ECO:0000313" key="8">
    <source>
        <dbReference type="EMBL" id="QNR24649.1"/>
    </source>
</evidence>
<dbReference type="InterPro" id="IPR001915">
    <property type="entry name" value="Peptidase_M48"/>
</dbReference>
<dbReference type="PANTHER" id="PTHR22726">
    <property type="entry name" value="METALLOENDOPEPTIDASE OMA1"/>
    <property type="match status" value="1"/>
</dbReference>
<dbReference type="AlphaFoldDB" id="A0A7H0VG01"/>
<evidence type="ECO:0000256" key="1">
    <source>
        <dbReference type="ARBA" id="ARBA00022670"/>
    </source>
</evidence>
<comment type="cofactor">
    <cofactor evidence="6">
        <name>Zn(2+)</name>
        <dbReference type="ChEBI" id="CHEBI:29105"/>
    </cofactor>
    <text evidence="6">Binds 1 zinc ion per subunit.</text>
</comment>
<feature type="domain" description="Peptidase M48" evidence="7">
    <location>
        <begin position="86"/>
        <end position="252"/>
    </location>
</feature>
<keyword evidence="4 6" id="KW-0862">Zinc</keyword>
<sequence length="268" mass="29262">MRKLVLTALIIALGACKTVPLTGRKQVALIPGAQMNAMAVDQYQQVLSESKVIKGTPQAQMVERVGRKIAAAVERYLTQKGHADMVKDFKWEFALIDENVANAWCMPGGKVAFYTGIMGICQDEAGIAVVMGHEIAHAVASHGSERMSQGLIQQMGGVALQVAIKDQPEKTQSLYMTAYGIGSQYGAMLPFSRLHESEADKMGLVFMGMAGYDPREAPKFWERMAAQSGGSQPPEFMSTHPSHSTRIKDLNANMGEAMKYYLQTQQGQ</sequence>
<accession>A0A7H0VG01</accession>
<dbReference type="PROSITE" id="PS51257">
    <property type="entry name" value="PROKAR_LIPOPROTEIN"/>
    <property type="match status" value="1"/>
</dbReference>
<evidence type="ECO:0000313" key="9">
    <source>
        <dbReference type="Proteomes" id="UP000516305"/>
    </source>
</evidence>
<dbReference type="PANTHER" id="PTHR22726:SF1">
    <property type="entry name" value="METALLOENDOPEPTIDASE OMA1, MITOCHONDRIAL"/>
    <property type="match status" value="1"/>
</dbReference>
<dbReference type="Proteomes" id="UP000516305">
    <property type="component" value="Chromosome"/>
</dbReference>
<evidence type="ECO:0000256" key="4">
    <source>
        <dbReference type="ARBA" id="ARBA00022833"/>
    </source>
</evidence>
<comment type="similarity">
    <text evidence="6">Belongs to the peptidase M48 family.</text>
</comment>
<dbReference type="GO" id="GO:0051603">
    <property type="term" value="P:proteolysis involved in protein catabolic process"/>
    <property type="evidence" value="ECO:0007669"/>
    <property type="project" value="TreeGrafter"/>
</dbReference>
<evidence type="ECO:0000256" key="2">
    <source>
        <dbReference type="ARBA" id="ARBA00022723"/>
    </source>
</evidence>
<keyword evidence="1 6" id="KW-0645">Protease</keyword>
<gene>
    <name evidence="8" type="ORF">H4K34_02050</name>
</gene>
<dbReference type="GO" id="GO:0046872">
    <property type="term" value="F:metal ion binding"/>
    <property type="evidence" value="ECO:0007669"/>
    <property type="project" value="UniProtKB-KW"/>
</dbReference>
<dbReference type="Gene3D" id="3.30.2010.10">
    <property type="entry name" value="Metalloproteases ('zincins'), catalytic domain"/>
    <property type="match status" value="1"/>
</dbReference>
<dbReference type="KEGG" id="chyd:H4K34_02050"/>
<dbReference type="EMBL" id="CP060139">
    <property type="protein sequence ID" value="QNR24649.1"/>
    <property type="molecule type" value="Genomic_DNA"/>
</dbReference>
<evidence type="ECO:0000256" key="5">
    <source>
        <dbReference type="ARBA" id="ARBA00023049"/>
    </source>
</evidence>
<evidence type="ECO:0000259" key="7">
    <source>
        <dbReference type="Pfam" id="PF01435"/>
    </source>
</evidence>
<name>A0A7H0VG01_9FLAO</name>
<dbReference type="CDD" id="cd07331">
    <property type="entry name" value="M48C_Oma1_like"/>
    <property type="match status" value="1"/>
</dbReference>
<dbReference type="GO" id="GO:0004222">
    <property type="term" value="F:metalloendopeptidase activity"/>
    <property type="evidence" value="ECO:0007669"/>
    <property type="project" value="InterPro"/>
</dbReference>
<dbReference type="InterPro" id="IPR051156">
    <property type="entry name" value="Mito/Outer_Membr_Metalloprot"/>
</dbReference>
<protein>
    <submittedName>
        <fullName evidence="8">M48 family metallopeptidase</fullName>
    </submittedName>
</protein>
<keyword evidence="2" id="KW-0479">Metal-binding</keyword>
<dbReference type="Pfam" id="PF01435">
    <property type="entry name" value="Peptidase_M48"/>
    <property type="match status" value="1"/>
</dbReference>
<evidence type="ECO:0000256" key="3">
    <source>
        <dbReference type="ARBA" id="ARBA00022801"/>
    </source>
</evidence>
<dbReference type="RefSeq" id="WP_210759177.1">
    <property type="nucleotide sequence ID" value="NZ_CP060139.1"/>
</dbReference>
<keyword evidence="5 6" id="KW-0482">Metalloprotease</keyword>
<reference evidence="8 9" key="1">
    <citation type="submission" date="2020-08" db="EMBL/GenBank/DDBJ databases">
        <title>Croceimicrobium hydrocarbonivorans gen. nov., sp. nov., a novel marine bacterium isolated from a bacterial consortium that degrades polyethylene terephthalate.</title>
        <authorList>
            <person name="Liu R."/>
        </authorList>
    </citation>
    <scope>NUCLEOTIDE SEQUENCE [LARGE SCALE GENOMIC DNA]</scope>
    <source>
        <strain evidence="8 9">A20-9</strain>
    </source>
</reference>
<organism evidence="8 9">
    <name type="scientific">Croceimicrobium hydrocarbonivorans</name>
    <dbReference type="NCBI Taxonomy" id="2761580"/>
    <lineage>
        <taxon>Bacteria</taxon>
        <taxon>Pseudomonadati</taxon>
        <taxon>Bacteroidota</taxon>
        <taxon>Flavobacteriia</taxon>
        <taxon>Flavobacteriales</taxon>
        <taxon>Owenweeksiaceae</taxon>
        <taxon>Croceimicrobium</taxon>
    </lineage>
</organism>
<evidence type="ECO:0000256" key="6">
    <source>
        <dbReference type="RuleBase" id="RU003983"/>
    </source>
</evidence>
<keyword evidence="3 6" id="KW-0378">Hydrolase</keyword>